<dbReference type="Proteomes" id="UP000316476">
    <property type="component" value="Unassembled WGS sequence"/>
</dbReference>
<accession>A0A5C6FQ78</accession>
<dbReference type="RefSeq" id="WP_146415386.1">
    <property type="nucleotide sequence ID" value="NZ_SJPZ01000002.1"/>
</dbReference>
<comment type="caution">
    <text evidence="1">The sequence shown here is derived from an EMBL/GenBank/DDBJ whole genome shotgun (WGS) entry which is preliminary data.</text>
</comment>
<evidence type="ECO:0000313" key="1">
    <source>
        <dbReference type="EMBL" id="TWU62613.1"/>
    </source>
</evidence>
<proteinExistence type="predicted"/>
<dbReference type="AlphaFoldDB" id="A0A5C6FQ78"/>
<gene>
    <name evidence="1" type="ORF">V7x_43480</name>
</gene>
<evidence type="ECO:0000313" key="2">
    <source>
        <dbReference type="Proteomes" id="UP000316476"/>
    </source>
</evidence>
<protein>
    <submittedName>
        <fullName evidence="1">Uncharacterized protein</fullName>
    </submittedName>
</protein>
<name>A0A5C6FQ78_9PLAN</name>
<organism evidence="1 2">
    <name type="scientific">Crateriforma conspicua</name>
    <dbReference type="NCBI Taxonomy" id="2527996"/>
    <lineage>
        <taxon>Bacteria</taxon>
        <taxon>Pseudomonadati</taxon>
        <taxon>Planctomycetota</taxon>
        <taxon>Planctomycetia</taxon>
        <taxon>Planctomycetales</taxon>
        <taxon>Planctomycetaceae</taxon>
        <taxon>Crateriforma</taxon>
    </lineage>
</organism>
<sequence>MSDCQMVTEPAHLVYDGEVYLGVNCVCFGLSGRMPQKERFVLLRETANGYEYVSTVLTHEDAQSLAGADRIEQVDLYEQRDGTIGLVGTPMKEQGGKTLHMGCYFMEFDDFKNGTLKRDSQGRPAVKFVIKDSNSQPRGQGACTYDKNYDGGVLIIRRVMPPASKKGVVFSLLRTGIHP</sequence>
<reference evidence="1 2" key="1">
    <citation type="submission" date="2019-02" db="EMBL/GenBank/DDBJ databases">
        <title>Deep-cultivation of Planctomycetes and their phenomic and genomic characterization uncovers novel biology.</title>
        <authorList>
            <person name="Wiegand S."/>
            <person name="Jogler M."/>
            <person name="Boedeker C."/>
            <person name="Pinto D."/>
            <person name="Vollmers J."/>
            <person name="Rivas-Marin E."/>
            <person name="Kohn T."/>
            <person name="Peeters S.H."/>
            <person name="Heuer A."/>
            <person name="Rast P."/>
            <person name="Oberbeckmann S."/>
            <person name="Bunk B."/>
            <person name="Jeske O."/>
            <person name="Meyerdierks A."/>
            <person name="Storesund J.E."/>
            <person name="Kallscheuer N."/>
            <person name="Luecker S."/>
            <person name="Lage O.M."/>
            <person name="Pohl T."/>
            <person name="Merkel B.J."/>
            <person name="Hornburger P."/>
            <person name="Mueller R.-W."/>
            <person name="Bruemmer F."/>
            <person name="Labrenz M."/>
            <person name="Spormann A.M."/>
            <person name="Op Den Camp H."/>
            <person name="Overmann J."/>
            <person name="Amann R."/>
            <person name="Jetten M.S.M."/>
            <person name="Mascher T."/>
            <person name="Medema M.H."/>
            <person name="Devos D.P."/>
            <person name="Kaster A.-K."/>
            <person name="Ovreas L."/>
            <person name="Rohde M."/>
            <person name="Galperin M.Y."/>
            <person name="Jogler C."/>
        </authorList>
    </citation>
    <scope>NUCLEOTIDE SEQUENCE [LARGE SCALE GENOMIC DNA]</scope>
    <source>
        <strain evidence="1 2">V7</strain>
    </source>
</reference>
<dbReference type="EMBL" id="SJPZ01000002">
    <property type="protein sequence ID" value="TWU62613.1"/>
    <property type="molecule type" value="Genomic_DNA"/>
</dbReference>